<gene>
    <name evidence="1" type="primary">PDLIM1</name>
    <name evidence="1" type="ORF">CM83_103654</name>
</gene>
<sequence length="112" mass="13020">MYHHQRGRMERIYGYHLDVNGQRVEFCKRCFLKILGEGDNLIKTVAAKKQKKVSGIIEPDGRGHKLNPRAHPSEKIEEVKTHFKSFPAYESHYTHRTNDAILTEKSGFINLK</sequence>
<dbReference type="PANTHER" id="PTHR10773:SF19">
    <property type="match status" value="1"/>
</dbReference>
<dbReference type="AlphaFoldDB" id="A0A0A9WQS9"/>
<evidence type="ECO:0000313" key="1">
    <source>
        <dbReference type="EMBL" id="JAG07195.1"/>
    </source>
</evidence>
<feature type="non-terminal residue" evidence="1">
    <location>
        <position position="112"/>
    </location>
</feature>
<name>A0A0A9WQS9_LYGHE</name>
<reference evidence="1" key="1">
    <citation type="journal article" date="2014" name="PLoS ONE">
        <title>Transcriptome-Based Identification of ABC Transporters in the Western Tarnished Plant Bug Lygus hesperus.</title>
        <authorList>
            <person name="Hull J.J."/>
            <person name="Chaney K."/>
            <person name="Geib S.M."/>
            <person name="Fabrick J.A."/>
            <person name="Brent C.S."/>
            <person name="Walsh D."/>
            <person name="Lavine L.C."/>
        </authorList>
    </citation>
    <scope>NUCLEOTIDE SEQUENCE</scope>
</reference>
<proteinExistence type="predicted"/>
<dbReference type="PANTHER" id="PTHR10773">
    <property type="entry name" value="DNA-DIRECTED RNA POLYMERASES I, II, AND III SUBUNIT RPABC2"/>
    <property type="match status" value="1"/>
</dbReference>
<protein>
    <submittedName>
        <fullName evidence="1">PDZ and LIM domain protein 1</fullName>
    </submittedName>
</protein>
<reference evidence="1" key="2">
    <citation type="submission" date="2014-07" db="EMBL/GenBank/DDBJ databases">
        <authorList>
            <person name="Hull J."/>
        </authorList>
    </citation>
    <scope>NUCLEOTIDE SEQUENCE</scope>
</reference>
<accession>A0A0A9WQS9</accession>
<dbReference type="EMBL" id="GBHO01036409">
    <property type="protein sequence ID" value="JAG07195.1"/>
    <property type="molecule type" value="Transcribed_RNA"/>
</dbReference>
<organism evidence="1">
    <name type="scientific">Lygus hesperus</name>
    <name type="common">Western plant bug</name>
    <dbReference type="NCBI Taxonomy" id="30085"/>
    <lineage>
        <taxon>Eukaryota</taxon>
        <taxon>Metazoa</taxon>
        <taxon>Ecdysozoa</taxon>
        <taxon>Arthropoda</taxon>
        <taxon>Hexapoda</taxon>
        <taxon>Insecta</taxon>
        <taxon>Pterygota</taxon>
        <taxon>Neoptera</taxon>
        <taxon>Paraneoptera</taxon>
        <taxon>Hemiptera</taxon>
        <taxon>Heteroptera</taxon>
        <taxon>Panheteroptera</taxon>
        <taxon>Cimicomorpha</taxon>
        <taxon>Miridae</taxon>
        <taxon>Mirini</taxon>
        <taxon>Lygus</taxon>
    </lineage>
</organism>